<evidence type="ECO:0000256" key="1">
    <source>
        <dbReference type="ARBA" id="ARBA00001400"/>
    </source>
</evidence>
<dbReference type="Proteomes" id="UP000435649">
    <property type="component" value="Unassembled WGS sequence"/>
</dbReference>
<dbReference type="GO" id="GO:0051539">
    <property type="term" value="F:4 iron, 4 sulfur cluster binding"/>
    <property type="evidence" value="ECO:0007669"/>
    <property type="project" value="UniProtKB-KW"/>
</dbReference>
<keyword evidence="8" id="KW-0378">Hydrolase</keyword>
<evidence type="ECO:0000256" key="9">
    <source>
        <dbReference type="ARBA" id="ARBA00023004"/>
    </source>
</evidence>
<keyword evidence="6" id="KW-0479">Metal-binding</keyword>
<keyword evidence="9" id="KW-0408">Iron</keyword>
<reference evidence="14 15" key="1">
    <citation type="submission" date="2019-08" db="EMBL/GenBank/DDBJ databases">
        <title>In-depth cultivation of the pig gut microbiome towards novel bacterial diversity and tailored functional studies.</title>
        <authorList>
            <person name="Wylensek D."/>
            <person name="Hitch T.C.A."/>
            <person name="Clavel T."/>
        </authorList>
    </citation>
    <scope>NUCLEOTIDE SEQUENCE [LARGE SCALE GENOMIC DNA]</scope>
    <source>
        <strain evidence="14 15">BBE-744-WT-12</strain>
    </source>
</reference>
<evidence type="ECO:0000259" key="13">
    <source>
        <dbReference type="SMART" id="SM00986"/>
    </source>
</evidence>
<evidence type="ECO:0000256" key="4">
    <source>
        <dbReference type="ARBA" id="ARBA00019403"/>
    </source>
</evidence>
<dbReference type="SMART" id="SM00987">
    <property type="entry name" value="UreE_C"/>
    <property type="match status" value="1"/>
</dbReference>
<dbReference type="EC" id="3.2.2.27" evidence="3"/>
<dbReference type="NCBIfam" id="TIGR00758">
    <property type="entry name" value="UDG_fam4"/>
    <property type="match status" value="1"/>
</dbReference>
<dbReference type="GO" id="GO:0006281">
    <property type="term" value="P:DNA repair"/>
    <property type="evidence" value="ECO:0007669"/>
    <property type="project" value="UniProtKB-KW"/>
</dbReference>
<comment type="similarity">
    <text evidence="2">Belongs to the uracil-DNA glycosylase (UDG) superfamily. Type 4 (UDGa) family.</text>
</comment>
<feature type="compositionally biased region" description="Low complexity" evidence="12">
    <location>
        <begin position="1"/>
        <end position="20"/>
    </location>
</feature>
<evidence type="ECO:0000313" key="14">
    <source>
        <dbReference type="EMBL" id="MST98915.1"/>
    </source>
</evidence>
<organism evidence="14 15">
    <name type="scientific">Victivallis lenta</name>
    <dbReference type="NCBI Taxonomy" id="2606640"/>
    <lineage>
        <taxon>Bacteria</taxon>
        <taxon>Pseudomonadati</taxon>
        <taxon>Lentisphaerota</taxon>
        <taxon>Lentisphaeria</taxon>
        <taxon>Victivallales</taxon>
        <taxon>Victivallaceae</taxon>
        <taxon>Victivallis</taxon>
    </lineage>
</organism>
<dbReference type="Pfam" id="PF03167">
    <property type="entry name" value="UDG"/>
    <property type="match status" value="1"/>
</dbReference>
<keyword evidence="10" id="KW-0411">Iron-sulfur</keyword>
<dbReference type="PANTHER" id="PTHR33693:SF1">
    <property type="entry name" value="TYPE-4 URACIL-DNA GLYCOSYLASE"/>
    <property type="match status" value="1"/>
</dbReference>
<feature type="domain" description="Uracil-DNA glycosylase-like" evidence="13">
    <location>
        <begin position="92"/>
        <end position="238"/>
    </location>
</feature>
<proteinExistence type="inferred from homology"/>
<evidence type="ECO:0000313" key="15">
    <source>
        <dbReference type="Proteomes" id="UP000435649"/>
    </source>
</evidence>
<dbReference type="CDD" id="cd10030">
    <property type="entry name" value="UDG-F4_TTUDGA_SPO1dp_like"/>
    <property type="match status" value="1"/>
</dbReference>
<evidence type="ECO:0000256" key="7">
    <source>
        <dbReference type="ARBA" id="ARBA00022763"/>
    </source>
</evidence>
<keyword evidence="11" id="KW-0234">DNA repair</keyword>
<evidence type="ECO:0000256" key="3">
    <source>
        <dbReference type="ARBA" id="ARBA00012030"/>
    </source>
</evidence>
<comment type="catalytic activity">
    <reaction evidence="1">
        <text>Hydrolyzes single-stranded DNA or mismatched double-stranded DNA and polynucleotides, releasing free uracil.</text>
        <dbReference type="EC" id="3.2.2.27"/>
    </reaction>
</comment>
<evidence type="ECO:0000256" key="2">
    <source>
        <dbReference type="ARBA" id="ARBA00006521"/>
    </source>
</evidence>
<accession>A0A844G7P9</accession>
<gene>
    <name evidence="14" type="ORF">FYJ85_17915</name>
</gene>
<feature type="region of interest" description="Disordered" evidence="12">
    <location>
        <begin position="1"/>
        <end position="57"/>
    </location>
</feature>
<dbReference type="SMART" id="SM00986">
    <property type="entry name" value="UDG"/>
    <property type="match status" value="1"/>
</dbReference>
<keyword evidence="5" id="KW-0004">4Fe-4S</keyword>
<evidence type="ECO:0000256" key="11">
    <source>
        <dbReference type="ARBA" id="ARBA00023204"/>
    </source>
</evidence>
<protein>
    <recommendedName>
        <fullName evidence="4">Type-4 uracil-DNA glycosylase</fullName>
        <ecNumber evidence="3">3.2.2.27</ecNumber>
    </recommendedName>
</protein>
<dbReference type="InterPro" id="IPR051536">
    <property type="entry name" value="UDG_Type-4/5"/>
</dbReference>
<dbReference type="InterPro" id="IPR005122">
    <property type="entry name" value="Uracil-DNA_glycosylase-like"/>
</dbReference>
<evidence type="ECO:0000256" key="12">
    <source>
        <dbReference type="SAM" id="MobiDB-lite"/>
    </source>
</evidence>
<evidence type="ECO:0000256" key="5">
    <source>
        <dbReference type="ARBA" id="ARBA00022485"/>
    </source>
</evidence>
<keyword evidence="7" id="KW-0227">DNA damage</keyword>
<comment type="caution">
    <text evidence="14">The sequence shown here is derived from an EMBL/GenBank/DDBJ whole genome shotgun (WGS) entry which is preliminary data.</text>
</comment>
<dbReference type="GO" id="GO:0004844">
    <property type="term" value="F:uracil DNA N-glycosylase activity"/>
    <property type="evidence" value="ECO:0007669"/>
    <property type="project" value="UniProtKB-EC"/>
</dbReference>
<dbReference type="EMBL" id="VUNS01000025">
    <property type="protein sequence ID" value="MST98915.1"/>
    <property type="molecule type" value="Genomic_DNA"/>
</dbReference>
<evidence type="ECO:0000256" key="10">
    <source>
        <dbReference type="ARBA" id="ARBA00023014"/>
    </source>
</evidence>
<evidence type="ECO:0000256" key="8">
    <source>
        <dbReference type="ARBA" id="ARBA00022801"/>
    </source>
</evidence>
<dbReference type="Gene3D" id="3.40.470.10">
    <property type="entry name" value="Uracil-DNA glycosylase-like domain"/>
    <property type="match status" value="1"/>
</dbReference>
<sequence length="252" mass="27389">MSGGARPLPAASRPQAAPSREIPRPVPAPHSARPAFSAPPRPIPHPNAGGGGQVQIAPAPVSLDVGSLDELRPIALGCRRCPLAETRHNVVFGEGDPHAKLMFIGEGPGYDEDMQGRPFVGKAGQLLNKMIAAMQFQREEVYIANVVKCRPPGNRVPTPDEAVACIGYLKKQIELIRPEVIVLLGATAVNFLLGKREGITRLRGKWLGFNGIPVMPTFHPAYLLRQESAKRDAWADLQQVMKVFGKVYQRPH</sequence>
<keyword evidence="15" id="KW-1185">Reference proteome</keyword>
<dbReference type="GO" id="GO:0046872">
    <property type="term" value="F:metal ion binding"/>
    <property type="evidence" value="ECO:0007669"/>
    <property type="project" value="UniProtKB-KW"/>
</dbReference>
<dbReference type="InterPro" id="IPR036895">
    <property type="entry name" value="Uracil-DNA_glycosylase-like_sf"/>
</dbReference>
<dbReference type="SUPFAM" id="SSF52141">
    <property type="entry name" value="Uracil-DNA glycosylase-like"/>
    <property type="match status" value="1"/>
</dbReference>
<dbReference type="AlphaFoldDB" id="A0A844G7P9"/>
<name>A0A844G7P9_9BACT</name>
<evidence type="ECO:0000256" key="6">
    <source>
        <dbReference type="ARBA" id="ARBA00022723"/>
    </source>
</evidence>
<dbReference type="InterPro" id="IPR005273">
    <property type="entry name" value="Ura-DNA_glyco_family4"/>
</dbReference>
<dbReference type="PANTHER" id="PTHR33693">
    <property type="entry name" value="TYPE-5 URACIL-DNA GLYCOSYLASE"/>
    <property type="match status" value="1"/>
</dbReference>